<reference evidence="13" key="2">
    <citation type="submission" date="2010-04" db="EMBL/GenBank/DDBJ databases">
        <authorList>
            <person name="Buell R."/>
            <person name="Hamilton J."/>
            <person name="Hostetler J."/>
        </authorList>
    </citation>
    <scope>NUCLEOTIDE SEQUENCE [LARGE SCALE GENOMIC DNA]</scope>
    <source>
        <strain evidence="13">DAOM:BR144</strain>
    </source>
</reference>
<dbReference type="InParanoid" id="K3WWX9"/>
<dbReference type="GO" id="GO:0015386">
    <property type="term" value="F:potassium:proton antiporter activity"/>
    <property type="evidence" value="ECO:0007669"/>
    <property type="project" value="TreeGrafter"/>
</dbReference>
<comment type="similarity">
    <text evidence="9">Belongs to the monovalent cation:proton antiporter 1 (CPA1) transporter (TC 2.A.36) family.</text>
</comment>
<dbReference type="OMA" id="ERDPPTD"/>
<dbReference type="GO" id="GO:0098719">
    <property type="term" value="P:sodium ion import across plasma membrane"/>
    <property type="evidence" value="ECO:0007669"/>
    <property type="project" value="TreeGrafter"/>
</dbReference>
<dbReference type="PANTHER" id="PTHR10110:SF187">
    <property type="entry name" value="SODIUM_HYDROGEN EXCHANGER"/>
    <property type="match status" value="1"/>
</dbReference>
<evidence type="ECO:0000256" key="2">
    <source>
        <dbReference type="ARBA" id="ARBA00022448"/>
    </source>
</evidence>
<feature type="transmembrane region" description="Helical" evidence="10">
    <location>
        <begin position="296"/>
        <end position="315"/>
    </location>
</feature>
<feature type="transmembrane region" description="Helical" evidence="10">
    <location>
        <begin position="202"/>
        <end position="224"/>
    </location>
</feature>
<dbReference type="Proteomes" id="UP000019132">
    <property type="component" value="Unassembled WGS sequence"/>
</dbReference>
<keyword evidence="7 10" id="KW-0472">Membrane</keyword>
<dbReference type="eggNOG" id="KOG1965">
    <property type="taxonomic scope" value="Eukaryota"/>
</dbReference>
<reference evidence="13" key="1">
    <citation type="journal article" date="2010" name="Genome Biol.">
        <title>Genome sequence of the necrotrophic plant pathogen Pythium ultimum reveals original pathogenicity mechanisms and effector repertoire.</title>
        <authorList>
            <person name="Levesque C.A."/>
            <person name="Brouwer H."/>
            <person name="Cano L."/>
            <person name="Hamilton J.P."/>
            <person name="Holt C."/>
            <person name="Huitema E."/>
            <person name="Raffaele S."/>
            <person name="Robideau G.P."/>
            <person name="Thines M."/>
            <person name="Win J."/>
            <person name="Zerillo M.M."/>
            <person name="Beakes G.W."/>
            <person name="Boore J.L."/>
            <person name="Busam D."/>
            <person name="Dumas B."/>
            <person name="Ferriera S."/>
            <person name="Fuerstenberg S.I."/>
            <person name="Gachon C.M."/>
            <person name="Gaulin E."/>
            <person name="Govers F."/>
            <person name="Grenville-Briggs L."/>
            <person name="Horner N."/>
            <person name="Hostetler J."/>
            <person name="Jiang R.H."/>
            <person name="Johnson J."/>
            <person name="Krajaejun T."/>
            <person name="Lin H."/>
            <person name="Meijer H.J."/>
            <person name="Moore B."/>
            <person name="Morris P."/>
            <person name="Phuntmart V."/>
            <person name="Puiu D."/>
            <person name="Shetty J."/>
            <person name="Stajich J.E."/>
            <person name="Tripathy S."/>
            <person name="Wawra S."/>
            <person name="van West P."/>
            <person name="Whitty B.R."/>
            <person name="Coutinho P.M."/>
            <person name="Henrissat B."/>
            <person name="Martin F."/>
            <person name="Thomas P.D."/>
            <person name="Tyler B.M."/>
            <person name="De Vries R.P."/>
            <person name="Kamoun S."/>
            <person name="Yandell M."/>
            <person name="Tisserat N."/>
            <person name="Buell C.R."/>
        </authorList>
    </citation>
    <scope>NUCLEOTIDE SEQUENCE</scope>
    <source>
        <strain evidence="13">DAOM:BR144</strain>
    </source>
</reference>
<keyword evidence="6 9" id="KW-0406">Ion transport</keyword>
<proteinExistence type="inferred from homology"/>
<dbReference type="PRINTS" id="PR01084">
    <property type="entry name" value="NAHEXCHNGR"/>
</dbReference>
<feature type="domain" description="Cation/H+ exchanger transmembrane" evidence="11">
    <location>
        <begin position="55"/>
        <end position="415"/>
    </location>
</feature>
<dbReference type="VEuPathDB" id="FungiDB:PYU1_G009459"/>
<dbReference type="InterPro" id="IPR004709">
    <property type="entry name" value="NaH_exchanger"/>
</dbReference>
<keyword evidence="13" id="KW-1185">Reference proteome</keyword>
<dbReference type="GO" id="GO:0015385">
    <property type="term" value="F:sodium:proton antiporter activity"/>
    <property type="evidence" value="ECO:0007669"/>
    <property type="project" value="InterPro"/>
</dbReference>
<protein>
    <recommendedName>
        <fullName evidence="9">Sodium/hydrogen exchanger</fullName>
    </recommendedName>
</protein>
<dbReference type="EMBL" id="GL376622">
    <property type="status" value="NOT_ANNOTATED_CDS"/>
    <property type="molecule type" value="Genomic_DNA"/>
</dbReference>
<dbReference type="NCBIfam" id="TIGR00840">
    <property type="entry name" value="b_cpa1"/>
    <property type="match status" value="1"/>
</dbReference>
<feature type="transmembrane region" description="Helical" evidence="10">
    <location>
        <begin position="389"/>
        <end position="409"/>
    </location>
</feature>
<dbReference type="GO" id="GO:0051453">
    <property type="term" value="P:regulation of intracellular pH"/>
    <property type="evidence" value="ECO:0007669"/>
    <property type="project" value="TreeGrafter"/>
</dbReference>
<reference evidence="12" key="3">
    <citation type="submission" date="2015-02" db="UniProtKB">
        <authorList>
            <consortium name="EnsemblProtists"/>
        </authorList>
    </citation>
    <scope>IDENTIFICATION</scope>
    <source>
        <strain evidence="12">DAOM BR144</strain>
    </source>
</reference>
<evidence type="ECO:0000256" key="1">
    <source>
        <dbReference type="ARBA" id="ARBA00004141"/>
    </source>
</evidence>
<dbReference type="EnsemblProtists" id="PYU1_T009477">
    <property type="protein sequence ID" value="PYU1_T009477"/>
    <property type="gene ID" value="PYU1_G009459"/>
</dbReference>
<dbReference type="Gene3D" id="6.10.140.1330">
    <property type="match status" value="1"/>
</dbReference>
<evidence type="ECO:0000256" key="10">
    <source>
        <dbReference type="SAM" id="Phobius"/>
    </source>
</evidence>
<feature type="transmembrane region" description="Helical" evidence="10">
    <location>
        <begin position="92"/>
        <end position="114"/>
    </location>
</feature>
<dbReference type="InterPro" id="IPR006153">
    <property type="entry name" value="Cation/H_exchanger_TM"/>
</dbReference>
<sequence length="491" mass="54867">MDDLKRQEWTGGELLVCALLELLIVRIAYQIDRSKTAPYLSTAAWAIVLGIGRATDIGLDPQILFFGLLPPIILEGGFSTQHRGFFANFWDVFLLGVVGTVGASVVTGALLYWLGRTSLLAIAFTPSEAMLYGALISGIDPIATQLVLRKSHVPTLIPELVFGERSLNNAITVALFNLCEMRVQSGNSEITFANATNLFLELVGVGVGSLVLAAIVGYSSAYLLRRSDELLRQHQAYEISILLLFAYASYLAGEFFHLSGHLAVFFSGAFIRHYHMYSISHASATSFRHLLTTMSFLSENFIFIYLGVSIFAYSGSFEWEWRFILVSFAVCLVARALMTFPLCYVANLWRSHAIPFKYMFVIWYSGLRGAVAFALSLNVKSVSGSNHAAIIRSATIFTVLTTTILFTMATRPLLNVLGLAHTCREHARDRLDWMERRPSENSPLLSANSEHEATWIRDTWNDFDERYLQPHFGGSISPHHSHQQQEQQQKQ</sequence>
<evidence type="ECO:0000256" key="4">
    <source>
        <dbReference type="ARBA" id="ARBA00022989"/>
    </source>
</evidence>
<dbReference type="AlphaFoldDB" id="K3WWX9"/>
<keyword evidence="5" id="KW-0915">Sodium</keyword>
<keyword evidence="8 9" id="KW-0739">Sodium transport</keyword>
<evidence type="ECO:0000256" key="6">
    <source>
        <dbReference type="ARBA" id="ARBA00023065"/>
    </source>
</evidence>
<evidence type="ECO:0000256" key="3">
    <source>
        <dbReference type="ARBA" id="ARBA00022692"/>
    </source>
</evidence>
<keyword evidence="3 9" id="KW-0812">Transmembrane</keyword>
<accession>K3WWX9</accession>
<name>K3WWX9_GLOUD</name>
<feature type="transmembrane region" description="Helical" evidence="10">
    <location>
        <begin position="358"/>
        <end position="377"/>
    </location>
</feature>
<keyword evidence="4 10" id="KW-1133">Transmembrane helix</keyword>
<keyword evidence="2 9" id="KW-0813">Transport</keyword>
<dbReference type="InterPro" id="IPR018422">
    <property type="entry name" value="Cation/H_exchanger_CPA1"/>
</dbReference>
<evidence type="ECO:0000259" key="11">
    <source>
        <dbReference type="Pfam" id="PF00999"/>
    </source>
</evidence>
<evidence type="ECO:0000256" key="9">
    <source>
        <dbReference type="RuleBase" id="RU003722"/>
    </source>
</evidence>
<feature type="transmembrane region" description="Helical" evidence="10">
    <location>
        <begin position="321"/>
        <end position="346"/>
    </location>
</feature>
<feature type="transmembrane region" description="Helical" evidence="10">
    <location>
        <begin position="236"/>
        <end position="252"/>
    </location>
</feature>
<evidence type="ECO:0000256" key="7">
    <source>
        <dbReference type="ARBA" id="ARBA00023136"/>
    </source>
</evidence>
<keyword evidence="9" id="KW-0050">Antiport</keyword>
<organism evidence="12 13">
    <name type="scientific">Globisporangium ultimum (strain ATCC 200006 / CBS 805.95 / DAOM BR144)</name>
    <name type="common">Pythium ultimum</name>
    <dbReference type="NCBI Taxonomy" id="431595"/>
    <lineage>
        <taxon>Eukaryota</taxon>
        <taxon>Sar</taxon>
        <taxon>Stramenopiles</taxon>
        <taxon>Oomycota</taxon>
        <taxon>Peronosporomycetes</taxon>
        <taxon>Pythiales</taxon>
        <taxon>Pythiaceae</taxon>
        <taxon>Globisporangium</taxon>
    </lineage>
</organism>
<comment type="subcellular location">
    <subcellularLocation>
        <location evidence="1">Membrane</location>
        <topology evidence="1">Multi-pass membrane protein</topology>
    </subcellularLocation>
</comment>
<dbReference type="Pfam" id="PF00999">
    <property type="entry name" value="Na_H_Exchanger"/>
    <property type="match status" value="1"/>
</dbReference>
<evidence type="ECO:0000313" key="13">
    <source>
        <dbReference type="Proteomes" id="UP000019132"/>
    </source>
</evidence>
<evidence type="ECO:0000313" key="12">
    <source>
        <dbReference type="EnsemblProtists" id="PYU1_T009477"/>
    </source>
</evidence>
<evidence type="ECO:0000256" key="5">
    <source>
        <dbReference type="ARBA" id="ARBA00023053"/>
    </source>
</evidence>
<dbReference type="HOGENOM" id="CLU_005912_11_3_1"/>
<evidence type="ECO:0000256" key="8">
    <source>
        <dbReference type="ARBA" id="ARBA00023201"/>
    </source>
</evidence>
<dbReference type="GO" id="GO:0005886">
    <property type="term" value="C:plasma membrane"/>
    <property type="evidence" value="ECO:0007669"/>
    <property type="project" value="TreeGrafter"/>
</dbReference>
<dbReference type="PANTHER" id="PTHR10110">
    <property type="entry name" value="SODIUM/HYDROGEN EXCHANGER"/>
    <property type="match status" value="1"/>
</dbReference>